<dbReference type="InterPro" id="IPR005762">
    <property type="entry name" value="MurD"/>
</dbReference>
<dbReference type="GO" id="GO:0071555">
    <property type="term" value="P:cell wall organization"/>
    <property type="evidence" value="ECO:0007669"/>
    <property type="project" value="UniProtKB-KW"/>
</dbReference>
<accession>A0A840WDA5</accession>
<comment type="pathway">
    <text evidence="2 9 10">Cell wall biogenesis; peptidoglycan biosynthesis.</text>
</comment>
<keyword evidence="9 10" id="KW-0573">Peptidoglycan synthesis</keyword>
<dbReference type="SUPFAM" id="SSF51984">
    <property type="entry name" value="MurCD N-terminal domain"/>
    <property type="match status" value="1"/>
</dbReference>
<evidence type="ECO:0000256" key="4">
    <source>
        <dbReference type="ARBA" id="ARBA00022598"/>
    </source>
</evidence>
<sequence>MPHHHPSDSSQTPAPAGNDNPFTGARVCVAGLGVSGPPVARALLARGARVVVVDGRDDDTTRPVAAALTEAGAEVVLGDTPLPEDCDLVVTSPGWRPDSPLLARATEAGIEVIGDVELAWRIKPADQVWLAITGTNGKTTTVRMLESILRADGRDALAVGNVGTPVVDAVQPDSGGHVHDILAVELSSFQLHWSNSLRPHAATVLNVAPDHLDWHGGLDPYARAKGRVFARGTIRVVNTADAWSVRLAEEDGDPHTPVVGLRLDTPRAGELGVVEDLLVDRAFVAEPHSSAEELATLGDVRPAAPHNVANALAAAALARSVGVAPASVKAGLAAFVPEPHRIAHVASVAGVDYVDDSKATNPHAAAASLNSYASVVWIAGGLLKGAEVDDLVSGAVSRLRAAVLIGADRERIREALAKHAPDLPVVEVEGPEPGAPADHTVMDAVVARAAALAEEGDTVLLAPAAASMDMFTNYPERGRFFSDAVHRL</sequence>
<dbReference type="InterPro" id="IPR013221">
    <property type="entry name" value="Mur_ligase_cen"/>
</dbReference>
<keyword evidence="8 9" id="KW-0131">Cell cycle</keyword>
<feature type="region of interest" description="Disordered" evidence="11">
    <location>
        <begin position="1"/>
        <end position="20"/>
    </location>
</feature>
<feature type="domain" description="Mur ligase central" evidence="13">
    <location>
        <begin position="132"/>
        <end position="318"/>
    </location>
</feature>
<evidence type="ECO:0000256" key="11">
    <source>
        <dbReference type="SAM" id="MobiDB-lite"/>
    </source>
</evidence>
<dbReference type="EMBL" id="JACHDO010000001">
    <property type="protein sequence ID" value="MBB5489256.1"/>
    <property type="molecule type" value="Genomic_DNA"/>
</dbReference>
<proteinExistence type="inferred from homology"/>
<comment type="catalytic activity">
    <reaction evidence="9 10">
        <text>UDP-N-acetyl-alpha-D-muramoyl-L-alanine + D-glutamate + ATP = UDP-N-acetyl-alpha-D-muramoyl-L-alanyl-D-glutamate + ADP + phosphate + H(+)</text>
        <dbReference type="Rhea" id="RHEA:16429"/>
        <dbReference type="ChEBI" id="CHEBI:15378"/>
        <dbReference type="ChEBI" id="CHEBI:29986"/>
        <dbReference type="ChEBI" id="CHEBI:30616"/>
        <dbReference type="ChEBI" id="CHEBI:43474"/>
        <dbReference type="ChEBI" id="CHEBI:83898"/>
        <dbReference type="ChEBI" id="CHEBI:83900"/>
        <dbReference type="ChEBI" id="CHEBI:456216"/>
        <dbReference type="EC" id="6.3.2.9"/>
    </reaction>
</comment>
<comment type="similarity">
    <text evidence="9">Belongs to the MurCDEF family.</text>
</comment>
<dbReference type="Proteomes" id="UP000579647">
    <property type="component" value="Unassembled WGS sequence"/>
</dbReference>
<dbReference type="Pfam" id="PF21799">
    <property type="entry name" value="MurD-like_N"/>
    <property type="match status" value="1"/>
</dbReference>
<dbReference type="GO" id="GO:0009252">
    <property type="term" value="P:peptidoglycan biosynthetic process"/>
    <property type="evidence" value="ECO:0007669"/>
    <property type="project" value="UniProtKB-UniRule"/>
</dbReference>
<comment type="caution">
    <text evidence="14">The sequence shown here is derived from an EMBL/GenBank/DDBJ whole genome shotgun (WGS) entry which is preliminary data.</text>
</comment>
<evidence type="ECO:0000256" key="2">
    <source>
        <dbReference type="ARBA" id="ARBA00004752"/>
    </source>
</evidence>
<dbReference type="GO" id="GO:0005524">
    <property type="term" value="F:ATP binding"/>
    <property type="evidence" value="ECO:0007669"/>
    <property type="project" value="UniProtKB-UniRule"/>
</dbReference>
<keyword evidence="9 10" id="KW-0961">Cell wall biogenesis/degradation</keyword>
<dbReference type="InterPro" id="IPR018109">
    <property type="entry name" value="Folylpolyglutamate_synth_CS"/>
</dbReference>
<feature type="binding site" evidence="9">
    <location>
        <begin position="134"/>
        <end position="140"/>
    </location>
    <ligand>
        <name>ATP</name>
        <dbReference type="ChEBI" id="CHEBI:30616"/>
    </ligand>
</feature>
<keyword evidence="9 10" id="KW-0133">Cell shape</keyword>
<evidence type="ECO:0000256" key="8">
    <source>
        <dbReference type="ARBA" id="ARBA00023306"/>
    </source>
</evidence>
<evidence type="ECO:0000256" key="1">
    <source>
        <dbReference type="ARBA" id="ARBA00004496"/>
    </source>
</evidence>
<dbReference type="PANTHER" id="PTHR43692">
    <property type="entry name" value="UDP-N-ACETYLMURAMOYLALANINE--D-GLUTAMATE LIGASE"/>
    <property type="match status" value="1"/>
</dbReference>
<dbReference type="Pfam" id="PF08245">
    <property type="entry name" value="Mur_ligase_M"/>
    <property type="match status" value="1"/>
</dbReference>
<evidence type="ECO:0000313" key="15">
    <source>
        <dbReference type="Proteomes" id="UP000579647"/>
    </source>
</evidence>
<protein>
    <recommendedName>
        <fullName evidence="9 10">UDP-N-acetylmuramoylalanine--D-glutamate ligase</fullName>
        <ecNumber evidence="9 10">6.3.2.9</ecNumber>
    </recommendedName>
    <alternativeName>
        <fullName evidence="9">D-glutamic acid-adding enzyme</fullName>
    </alternativeName>
    <alternativeName>
        <fullName evidence="9">UDP-N-acetylmuramoyl-L-alanyl-D-glutamate synthetase</fullName>
    </alternativeName>
</protein>
<evidence type="ECO:0000256" key="10">
    <source>
        <dbReference type="RuleBase" id="RU003664"/>
    </source>
</evidence>
<reference evidence="14 15" key="1">
    <citation type="submission" date="2020-08" db="EMBL/GenBank/DDBJ databases">
        <title>Sequencing the genomes of 1000 actinobacteria strains.</title>
        <authorList>
            <person name="Klenk H.-P."/>
        </authorList>
    </citation>
    <scope>NUCLEOTIDE SEQUENCE [LARGE SCALE GENOMIC DNA]</scope>
    <source>
        <strain evidence="14 15">DSM 44598</strain>
    </source>
</reference>
<dbReference type="GO" id="GO:0008360">
    <property type="term" value="P:regulation of cell shape"/>
    <property type="evidence" value="ECO:0007669"/>
    <property type="project" value="UniProtKB-KW"/>
</dbReference>
<dbReference type="Gene3D" id="3.40.50.720">
    <property type="entry name" value="NAD(P)-binding Rossmann-like Domain"/>
    <property type="match status" value="1"/>
</dbReference>
<evidence type="ECO:0000259" key="12">
    <source>
        <dbReference type="Pfam" id="PF02875"/>
    </source>
</evidence>
<keyword evidence="6 9" id="KW-0547">Nucleotide-binding</keyword>
<keyword evidence="5 9" id="KW-0132">Cell division</keyword>
<dbReference type="Pfam" id="PF02875">
    <property type="entry name" value="Mur_ligase_C"/>
    <property type="match status" value="1"/>
</dbReference>
<keyword evidence="7 9" id="KW-0067">ATP-binding</keyword>
<dbReference type="EC" id="6.3.2.9" evidence="9 10"/>
<dbReference type="AlphaFoldDB" id="A0A840WDA5"/>
<evidence type="ECO:0000256" key="9">
    <source>
        <dbReference type="HAMAP-Rule" id="MF_00639"/>
    </source>
</evidence>
<evidence type="ECO:0000256" key="3">
    <source>
        <dbReference type="ARBA" id="ARBA00022490"/>
    </source>
</evidence>
<dbReference type="InterPro" id="IPR004101">
    <property type="entry name" value="Mur_ligase_C"/>
</dbReference>
<dbReference type="InterPro" id="IPR036565">
    <property type="entry name" value="Mur-like_cat_sf"/>
</dbReference>
<keyword evidence="3 9" id="KW-0963">Cytoplasm</keyword>
<keyword evidence="15" id="KW-1185">Reference proteome</keyword>
<comment type="subcellular location">
    <subcellularLocation>
        <location evidence="1 9 10">Cytoplasm</location>
    </subcellularLocation>
</comment>
<dbReference type="HAMAP" id="MF_00639">
    <property type="entry name" value="MurD"/>
    <property type="match status" value="1"/>
</dbReference>
<name>A0A840WDA5_9ACTN</name>
<evidence type="ECO:0000256" key="6">
    <source>
        <dbReference type="ARBA" id="ARBA00022741"/>
    </source>
</evidence>
<gene>
    <name evidence="9" type="primary">murD</name>
    <name evidence="14" type="ORF">HNR07_000393</name>
</gene>
<comment type="function">
    <text evidence="9 10">Cell wall formation. Catalyzes the addition of glutamate to the nucleotide precursor UDP-N-acetylmuramoyl-L-alanine (UMA).</text>
</comment>
<dbReference type="PROSITE" id="PS01011">
    <property type="entry name" value="FOLYLPOLYGLU_SYNT_1"/>
    <property type="match status" value="1"/>
</dbReference>
<dbReference type="UniPathway" id="UPA00219"/>
<dbReference type="NCBIfam" id="TIGR01087">
    <property type="entry name" value="murD"/>
    <property type="match status" value="1"/>
</dbReference>
<organism evidence="14 15">
    <name type="scientific">Nocardiopsis metallicus</name>
    <dbReference type="NCBI Taxonomy" id="179819"/>
    <lineage>
        <taxon>Bacteria</taxon>
        <taxon>Bacillati</taxon>
        <taxon>Actinomycetota</taxon>
        <taxon>Actinomycetes</taxon>
        <taxon>Streptosporangiales</taxon>
        <taxon>Nocardiopsidaceae</taxon>
        <taxon>Nocardiopsis</taxon>
    </lineage>
</organism>
<dbReference type="GO" id="GO:0008764">
    <property type="term" value="F:UDP-N-acetylmuramoylalanine-D-glutamate ligase activity"/>
    <property type="evidence" value="ECO:0007669"/>
    <property type="project" value="UniProtKB-UniRule"/>
</dbReference>
<dbReference type="Gene3D" id="3.40.1190.10">
    <property type="entry name" value="Mur-like, catalytic domain"/>
    <property type="match status" value="1"/>
</dbReference>
<evidence type="ECO:0000313" key="14">
    <source>
        <dbReference type="EMBL" id="MBB5489256.1"/>
    </source>
</evidence>
<dbReference type="PANTHER" id="PTHR43692:SF1">
    <property type="entry name" value="UDP-N-ACETYLMURAMOYLALANINE--D-GLUTAMATE LIGASE"/>
    <property type="match status" value="1"/>
</dbReference>
<dbReference type="GO" id="GO:0005737">
    <property type="term" value="C:cytoplasm"/>
    <property type="evidence" value="ECO:0007669"/>
    <property type="project" value="UniProtKB-SubCell"/>
</dbReference>
<dbReference type="SUPFAM" id="SSF53623">
    <property type="entry name" value="MurD-like peptide ligases, catalytic domain"/>
    <property type="match status" value="1"/>
</dbReference>
<dbReference type="SUPFAM" id="SSF53244">
    <property type="entry name" value="MurD-like peptide ligases, peptide-binding domain"/>
    <property type="match status" value="1"/>
</dbReference>
<dbReference type="Gene3D" id="3.90.190.20">
    <property type="entry name" value="Mur ligase, C-terminal domain"/>
    <property type="match status" value="1"/>
</dbReference>
<dbReference type="GO" id="GO:0051301">
    <property type="term" value="P:cell division"/>
    <property type="evidence" value="ECO:0007669"/>
    <property type="project" value="UniProtKB-KW"/>
</dbReference>
<evidence type="ECO:0000256" key="5">
    <source>
        <dbReference type="ARBA" id="ARBA00022618"/>
    </source>
</evidence>
<evidence type="ECO:0000259" key="13">
    <source>
        <dbReference type="Pfam" id="PF08245"/>
    </source>
</evidence>
<keyword evidence="4 9" id="KW-0436">Ligase</keyword>
<dbReference type="GO" id="GO:0004326">
    <property type="term" value="F:tetrahydrofolylpolyglutamate synthase activity"/>
    <property type="evidence" value="ECO:0007669"/>
    <property type="project" value="InterPro"/>
</dbReference>
<feature type="domain" description="Mur ligase C-terminal" evidence="12">
    <location>
        <begin position="340"/>
        <end position="464"/>
    </location>
</feature>
<evidence type="ECO:0000256" key="7">
    <source>
        <dbReference type="ARBA" id="ARBA00022840"/>
    </source>
</evidence>
<dbReference type="InterPro" id="IPR036615">
    <property type="entry name" value="Mur_ligase_C_dom_sf"/>
</dbReference>
<dbReference type="RefSeq" id="WP_184361123.1">
    <property type="nucleotide sequence ID" value="NZ_BAAAKM010000081.1"/>
</dbReference>